<dbReference type="GO" id="GO:0006355">
    <property type="term" value="P:regulation of DNA-templated transcription"/>
    <property type="evidence" value="ECO:0007669"/>
    <property type="project" value="TreeGrafter"/>
</dbReference>
<gene>
    <name evidence="2" type="ORF">HHL22_08290</name>
</gene>
<protein>
    <submittedName>
        <fullName evidence="2">DJ-1/PfpI family protein</fullName>
    </submittedName>
</protein>
<evidence type="ECO:0000259" key="1">
    <source>
        <dbReference type="Pfam" id="PF01965"/>
    </source>
</evidence>
<keyword evidence="3" id="KW-1185">Reference proteome</keyword>
<dbReference type="InterPro" id="IPR029062">
    <property type="entry name" value="Class_I_gatase-like"/>
</dbReference>
<dbReference type="Pfam" id="PF01965">
    <property type="entry name" value="DJ-1_PfpI"/>
    <property type="match status" value="1"/>
</dbReference>
<evidence type="ECO:0000313" key="2">
    <source>
        <dbReference type="EMBL" id="NML65199.1"/>
    </source>
</evidence>
<dbReference type="Proteomes" id="UP000559626">
    <property type="component" value="Unassembled WGS sequence"/>
</dbReference>
<dbReference type="CDD" id="cd03139">
    <property type="entry name" value="GATase1_PfpI_2"/>
    <property type="match status" value="1"/>
</dbReference>
<dbReference type="AlphaFoldDB" id="A0A7Y0AD94"/>
<dbReference type="SUPFAM" id="SSF52317">
    <property type="entry name" value="Class I glutamine amidotransferase-like"/>
    <property type="match status" value="1"/>
</dbReference>
<dbReference type="PANTHER" id="PTHR43130:SF3">
    <property type="entry name" value="HTH-TYPE TRANSCRIPTIONAL REGULATOR RV1931C"/>
    <property type="match status" value="1"/>
</dbReference>
<sequence>MALVQSAANSAGSERAPALIPGRRNVAILVYKNMEILDFAGPGEVFSVAGFNVYTVAVAPEPISSQGFVVITPNYTLANCPPPDIVVVPGGDTEPILADAALVKWVQTQAAHAEVLLSVCTGAGLLGKAGLLDGKQATTYHDYLDALQRANPKAKVLRGTRYVDNGQVITTAGISAGIDGSLHVVANLLGEEAARQVARTMEYDKWQPNQGLVVKAPTATAAPR</sequence>
<proteinExistence type="predicted"/>
<dbReference type="EMBL" id="JABBGH010000001">
    <property type="protein sequence ID" value="NML65199.1"/>
    <property type="molecule type" value="Genomic_DNA"/>
</dbReference>
<evidence type="ECO:0000313" key="3">
    <source>
        <dbReference type="Proteomes" id="UP000559626"/>
    </source>
</evidence>
<dbReference type="InterPro" id="IPR052158">
    <property type="entry name" value="INH-QAR"/>
</dbReference>
<name>A0A7Y0AD94_9BACT</name>
<dbReference type="PANTHER" id="PTHR43130">
    <property type="entry name" value="ARAC-FAMILY TRANSCRIPTIONAL REGULATOR"/>
    <property type="match status" value="1"/>
</dbReference>
<dbReference type="Gene3D" id="3.40.50.880">
    <property type="match status" value="1"/>
</dbReference>
<dbReference type="InterPro" id="IPR002818">
    <property type="entry name" value="DJ-1/PfpI"/>
</dbReference>
<organism evidence="2 3">
    <name type="scientific">Hymenobacter polaris</name>
    <dbReference type="NCBI Taxonomy" id="2682546"/>
    <lineage>
        <taxon>Bacteria</taxon>
        <taxon>Pseudomonadati</taxon>
        <taxon>Bacteroidota</taxon>
        <taxon>Cytophagia</taxon>
        <taxon>Cytophagales</taxon>
        <taxon>Hymenobacteraceae</taxon>
        <taxon>Hymenobacter</taxon>
    </lineage>
</organism>
<accession>A0A7Y0AD94</accession>
<feature type="domain" description="DJ-1/PfpI" evidence="1">
    <location>
        <begin position="25"/>
        <end position="184"/>
    </location>
</feature>
<reference evidence="2 3" key="1">
    <citation type="submission" date="2020-04" db="EMBL/GenBank/DDBJ databases">
        <title>Hymenobacter polaris sp. nov., isolated from Arctic soil.</title>
        <authorList>
            <person name="Dahal R.H."/>
        </authorList>
    </citation>
    <scope>NUCLEOTIDE SEQUENCE [LARGE SCALE GENOMIC DNA]</scope>
    <source>
        <strain evidence="2 3">RP-2-7</strain>
    </source>
</reference>
<comment type="caution">
    <text evidence="2">The sequence shown here is derived from an EMBL/GenBank/DDBJ whole genome shotgun (WGS) entry which is preliminary data.</text>
</comment>